<proteinExistence type="predicted"/>
<reference evidence="1" key="1">
    <citation type="journal article" date="2014" name="Int. J. Syst. Evol. Microbiol.">
        <title>Complete genome of a new Firmicutes species belonging to the dominant human colonic microbiota ('Ruminococcus bicirculans') reveals two chromosomes and a selective capacity to utilize plant glucans.</title>
        <authorList>
            <consortium name="NISC Comparative Sequencing Program"/>
            <person name="Wegmann U."/>
            <person name="Louis P."/>
            <person name="Goesmann A."/>
            <person name="Henrissat B."/>
            <person name="Duncan S.H."/>
            <person name="Flint H.J."/>
        </authorList>
    </citation>
    <scope>NUCLEOTIDE SEQUENCE</scope>
    <source>
        <strain evidence="1">NBRC 109915</strain>
    </source>
</reference>
<protein>
    <recommendedName>
        <fullName evidence="3">Translocase</fullName>
    </recommendedName>
</protein>
<dbReference type="EMBL" id="BSNL01000001">
    <property type="protein sequence ID" value="GLQ28247.1"/>
    <property type="molecule type" value="Genomic_DNA"/>
</dbReference>
<evidence type="ECO:0008006" key="3">
    <source>
        <dbReference type="Google" id="ProtNLM"/>
    </source>
</evidence>
<sequence length="334" mass="35168">MLRKKEILTAVAALGCAIGIGFIMQNSESAQAFYGPTEIERPEDMPELKGASAANALLNVQEITLTSAEFETGIELPQPDAEVMTVSTPPSALTEPQMYGAAEATPSPACDITASARPVAAAMVDLNMQAACLPNERVTVHHNGMIFTVTTSDAGEISLRVPALAQEAVFILAFTNGEGAVAQTTVEELANFDRSVLQWKGNTGFQIHAREFGADYGSDGHLWDGAPGEIADAVTGSGGVLTRHGDMQAADLLLAEVYSFPKAHNARSGSIALSVETEVTEANCGLEIEAQSLEIQPDGSIKTQNLILPVPDCDAEGSFLVLNNLLQDLKVAGR</sequence>
<name>A0ABQ5VM71_9RHOB</name>
<accession>A0ABQ5VM71</accession>
<dbReference type="Proteomes" id="UP001161388">
    <property type="component" value="Unassembled WGS sequence"/>
</dbReference>
<organism evidence="1 2">
    <name type="scientific">Sulfitobacter pacificus</name>
    <dbReference type="NCBI Taxonomy" id="1499314"/>
    <lineage>
        <taxon>Bacteria</taxon>
        <taxon>Pseudomonadati</taxon>
        <taxon>Pseudomonadota</taxon>
        <taxon>Alphaproteobacteria</taxon>
        <taxon>Rhodobacterales</taxon>
        <taxon>Roseobacteraceae</taxon>
        <taxon>Sulfitobacter</taxon>
    </lineage>
</organism>
<reference evidence="1" key="2">
    <citation type="submission" date="2023-01" db="EMBL/GenBank/DDBJ databases">
        <title>Draft genome sequence of Sulfitobacter pacificus strain NBRC 109915.</title>
        <authorList>
            <person name="Sun Q."/>
            <person name="Mori K."/>
        </authorList>
    </citation>
    <scope>NUCLEOTIDE SEQUENCE</scope>
    <source>
        <strain evidence="1">NBRC 109915</strain>
    </source>
</reference>
<evidence type="ECO:0000313" key="2">
    <source>
        <dbReference type="Proteomes" id="UP001161388"/>
    </source>
</evidence>
<keyword evidence="2" id="KW-1185">Reference proteome</keyword>
<evidence type="ECO:0000313" key="1">
    <source>
        <dbReference type="EMBL" id="GLQ28247.1"/>
    </source>
</evidence>
<gene>
    <name evidence="1" type="ORF">GCM10007927_30500</name>
</gene>
<dbReference type="RefSeq" id="WP_284374676.1">
    <property type="nucleotide sequence ID" value="NZ_BSNL01000001.1"/>
</dbReference>
<comment type="caution">
    <text evidence="1">The sequence shown here is derived from an EMBL/GenBank/DDBJ whole genome shotgun (WGS) entry which is preliminary data.</text>
</comment>